<dbReference type="eggNOG" id="COG2203">
    <property type="taxonomic scope" value="Bacteria"/>
</dbReference>
<dbReference type="InterPro" id="IPR029016">
    <property type="entry name" value="GAF-like_dom_sf"/>
</dbReference>
<dbReference type="eggNOG" id="COG2200">
    <property type="taxonomic scope" value="Bacteria"/>
</dbReference>
<accession>Q20YT7</accession>
<reference evidence="2" key="1">
    <citation type="submission" date="2006-03" db="EMBL/GenBank/DDBJ databases">
        <title>Complete sequence of Rhodopseudomonas palustris BisB18.</title>
        <authorList>
            <consortium name="US DOE Joint Genome Institute"/>
            <person name="Copeland A."/>
            <person name="Lucas S."/>
            <person name="Lapidus A."/>
            <person name="Barry K."/>
            <person name="Detter J.C."/>
            <person name="Glavina del Rio T."/>
            <person name="Hammon N."/>
            <person name="Israni S."/>
            <person name="Dalin E."/>
            <person name="Tice H."/>
            <person name="Pitluck S."/>
            <person name="Chain P."/>
            <person name="Malfatti S."/>
            <person name="Shin M."/>
            <person name="Vergez L."/>
            <person name="Schmutz J."/>
            <person name="Larimer F."/>
            <person name="Land M."/>
            <person name="Hauser L."/>
            <person name="Pelletier D.A."/>
            <person name="Kyrpides N."/>
            <person name="Anderson I."/>
            <person name="Oda Y."/>
            <person name="Harwood C.S."/>
            <person name="Richardson P."/>
        </authorList>
    </citation>
    <scope>NUCLEOTIDE SEQUENCE [LARGE SCALE GENOMIC DNA]</scope>
    <source>
        <strain evidence="2">BisB18</strain>
    </source>
</reference>
<organism evidence="2">
    <name type="scientific">Rhodopseudomonas palustris (strain BisB18)</name>
    <dbReference type="NCBI Taxonomy" id="316056"/>
    <lineage>
        <taxon>Bacteria</taxon>
        <taxon>Pseudomonadati</taxon>
        <taxon>Pseudomonadota</taxon>
        <taxon>Alphaproteobacteria</taxon>
        <taxon>Hyphomicrobiales</taxon>
        <taxon>Nitrobacteraceae</taxon>
        <taxon>Rhodopseudomonas</taxon>
    </lineage>
</organism>
<dbReference type="PROSITE" id="PS50883">
    <property type="entry name" value="EAL"/>
    <property type="match status" value="1"/>
</dbReference>
<dbReference type="STRING" id="316056.RPC_4174"/>
<dbReference type="HOGENOM" id="CLU_000445_145_0_5"/>
<protein>
    <submittedName>
        <fullName evidence="2">Diguanylate phosphodiesterase (EAL domain) with GAF sensor</fullName>
    </submittedName>
</protein>
<dbReference type="Pfam" id="PF00563">
    <property type="entry name" value="EAL"/>
    <property type="match status" value="1"/>
</dbReference>
<dbReference type="PANTHER" id="PTHR33121">
    <property type="entry name" value="CYCLIC DI-GMP PHOSPHODIESTERASE PDEF"/>
    <property type="match status" value="1"/>
</dbReference>
<evidence type="ECO:0000259" key="1">
    <source>
        <dbReference type="PROSITE" id="PS50883"/>
    </source>
</evidence>
<dbReference type="SMART" id="SM00065">
    <property type="entry name" value="GAF"/>
    <property type="match status" value="1"/>
</dbReference>
<evidence type="ECO:0000313" key="2">
    <source>
        <dbReference type="EMBL" id="ABD89699.1"/>
    </source>
</evidence>
<dbReference type="OrthoDB" id="9814202at2"/>
<dbReference type="Gene3D" id="3.20.20.450">
    <property type="entry name" value="EAL domain"/>
    <property type="match status" value="1"/>
</dbReference>
<dbReference type="InterPro" id="IPR035919">
    <property type="entry name" value="EAL_sf"/>
</dbReference>
<dbReference type="RefSeq" id="WP_011474580.1">
    <property type="nucleotide sequence ID" value="NC_007925.1"/>
</dbReference>
<dbReference type="Pfam" id="PF01590">
    <property type="entry name" value="GAF"/>
    <property type="match status" value="1"/>
</dbReference>
<dbReference type="KEGG" id="rpc:RPC_4174"/>
<dbReference type="AlphaFoldDB" id="Q20YT7"/>
<proteinExistence type="predicted"/>
<dbReference type="GO" id="GO:0071111">
    <property type="term" value="F:cyclic-guanylate-specific phosphodiesterase activity"/>
    <property type="evidence" value="ECO:0007669"/>
    <property type="project" value="InterPro"/>
</dbReference>
<dbReference type="Gene3D" id="3.30.450.40">
    <property type="match status" value="1"/>
</dbReference>
<dbReference type="SUPFAM" id="SSF141868">
    <property type="entry name" value="EAL domain-like"/>
    <property type="match status" value="1"/>
</dbReference>
<dbReference type="EMBL" id="CP000301">
    <property type="protein sequence ID" value="ABD89699.1"/>
    <property type="molecule type" value="Genomic_DNA"/>
</dbReference>
<dbReference type="CDD" id="cd01948">
    <property type="entry name" value="EAL"/>
    <property type="match status" value="1"/>
</dbReference>
<dbReference type="InterPro" id="IPR001633">
    <property type="entry name" value="EAL_dom"/>
</dbReference>
<gene>
    <name evidence="2" type="ordered locus">RPC_4174</name>
</gene>
<name>Q20YT7_RHOPB</name>
<dbReference type="InterPro" id="IPR050706">
    <property type="entry name" value="Cyclic-di-GMP_PDE-like"/>
</dbReference>
<feature type="domain" description="EAL" evidence="1">
    <location>
        <begin position="172"/>
        <end position="415"/>
    </location>
</feature>
<dbReference type="PANTHER" id="PTHR33121:SF70">
    <property type="entry name" value="SIGNALING PROTEIN YKOW"/>
    <property type="match status" value="1"/>
</dbReference>
<dbReference type="InterPro" id="IPR003018">
    <property type="entry name" value="GAF"/>
</dbReference>
<dbReference type="SMART" id="SM00052">
    <property type="entry name" value="EAL"/>
    <property type="match status" value="1"/>
</dbReference>
<dbReference type="SUPFAM" id="SSF55781">
    <property type="entry name" value="GAF domain-like"/>
    <property type="match status" value="1"/>
</dbReference>
<dbReference type="SMR" id="Q20YT7"/>
<sequence>MRNDLSECDQTLPLLFAAVKREGDASDRIRRALQAVRSHLGLQVAYVSRFEGERSVFRVVDAPGLEHVIKPGDSRPLDEIYCRHILQGRLPQLIPDTSAEPLAMAMPITAECQIGSHLSVPIELPNGETYGMFCCIGFQADCSLNERDLATMKAFAEIASFEIGCELEAQRELRAKQTLVGQVIDEDLMSIVYQPVWDIEAMQPLGFECLARFSPLPLRSPDKWFADAAEVGMGVELELHAIRKALQAIGRFPAPIDLSVNASAATILGGDLARLFDGVPLDRLIVEITEHSSVGNYDAILDVLRPLRQRGLRLAVDDAGAGYSSLHHILNMQPDFIKLDIGLTQNIDLDPARKALARALVGFARDTGSRIVAEGVERQSELDALRSIGVKKVQGYLLGRPMSLQDAVALCPTRRRRKTPLRLSA</sequence>